<name>A0A0N0P6E1_LEPSE</name>
<dbReference type="AlphaFoldDB" id="A0A0N0P6E1"/>
<dbReference type="Proteomes" id="UP000038009">
    <property type="component" value="Unassembled WGS sequence"/>
</dbReference>
<protein>
    <submittedName>
        <fullName evidence="1">Uncharacterized protein</fullName>
    </submittedName>
</protein>
<dbReference type="VEuPathDB" id="TriTrypDB:Lsey_0104_0070"/>
<sequence>MTLRKAVESRFERNAALLAWCEAERAELEGRTVAFAGTAAGIVKTESGATAATHVPPYNGASTVVTVKQEAGVTASRVAGNDNDEDDVLGSFFS</sequence>
<reference evidence="1 2" key="1">
    <citation type="journal article" date="2015" name="PLoS Pathog.">
        <title>Leptomonas seymouri: Adaptations to the Dixenous Life Cycle Analyzed by Genome Sequencing, Transcriptome Profiling and Co-infection with Leishmania donovani.</title>
        <authorList>
            <person name="Kraeva N."/>
            <person name="Butenko A."/>
            <person name="Hlavacova J."/>
            <person name="Kostygov A."/>
            <person name="Myskova J."/>
            <person name="Grybchuk D."/>
            <person name="Lestinova T."/>
            <person name="Votypka J."/>
            <person name="Volf P."/>
            <person name="Opperdoes F."/>
            <person name="Flegontov P."/>
            <person name="Lukes J."/>
            <person name="Yurchenko V."/>
        </authorList>
    </citation>
    <scope>NUCLEOTIDE SEQUENCE [LARGE SCALE GENOMIC DNA]</scope>
    <source>
        <strain evidence="1 2">ATCC 30220</strain>
    </source>
</reference>
<gene>
    <name evidence="1" type="ORF">ABL78_3859</name>
</gene>
<evidence type="ECO:0000313" key="2">
    <source>
        <dbReference type="Proteomes" id="UP000038009"/>
    </source>
</evidence>
<evidence type="ECO:0000313" key="1">
    <source>
        <dbReference type="EMBL" id="KPI87047.1"/>
    </source>
</evidence>
<comment type="caution">
    <text evidence="1">The sequence shown here is derived from an EMBL/GenBank/DDBJ whole genome shotgun (WGS) entry which is preliminary data.</text>
</comment>
<proteinExistence type="predicted"/>
<accession>A0A0N0P6E1</accession>
<keyword evidence="2" id="KW-1185">Reference proteome</keyword>
<dbReference type="EMBL" id="LJSK01000104">
    <property type="protein sequence ID" value="KPI87047.1"/>
    <property type="molecule type" value="Genomic_DNA"/>
</dbReference>
<organism evidence="1 2">
    <name type="scientific">Leptomonas seymouri</name>
    <dbReference type="NCBI Taxonomy" id="5684"/>
    <lineage>
        <taxon>Eukaryota</taxon>
        <taxon>Discoba</taxon>
        <taxon>Euglenozoa</taxon>
        <taxon>Kinetoplastea</taxon>
        <taxon>Metakinetoplastina</taxon>
        <taxon>Trypanosomatida</taxon>
        <taxon>Trypanosomatidae</taxon>
        <taxon>Leishmaniinae</taxon>
        <taxon>Leptomonas</taxon>
    </lineage>
</organism>